<evidence type="ECO:0000256" key="2">
    <source>
        <dbReference type="SAM" id="Phobius"/>
    </source>
</evidence>
<keyword evidence="2" id="KW-0812">Transmembrane</keyword>
<accession>A0ABT1SPH0</accession>
<proteinExistence type="predicted"/>
<evidence type="ECO:0000256" key="1">
    <source>
        <dbReference type="SAM" id="MobiDB-lite"/>
    </source>
</evidence>
<name>A0ABT1SPH0_9FIRM</name>
<evidence type="ECO:0000313" key="4">
    <source>
        <dbReference type="Proteomes" id="UP001206692"/>
    </source>
</evidence>
<feature type="region of interest" description="Disordered" evidence="1">
    <location>
        <begin position="57"/>
        <end position="81"/>
    </location>
</feature>
<keyword evidence="4" id="KW-1185">Reference proteome</keyword>
<keyword evidence="2" id="KW-0472">Membrane</keyword>
<reference evidence="3 4" key="1">
    <citation type="submission" date="2022-06" db="EMBL/GenBank/DDBJ databases">
        <title>Isolation of gut microbiota from human fecal samples.</title>
        <authorList>
            <person name="Pamer E.G."/>
            <person name="Barat B."/>
            <person name="Waligurski E."/>
            <person name="Medina S."/>
            <person name="Paddock L."/>
            <person name="Mostad J."/>
        </authorList>
    </citation>
    <scope>NUCLEOTIDE SEQUENCE [LARGE SCALE GENOMIC DNA]</scope>
    <source>
        <strain evidence="3 4">DFI.1.1</strain>
    </source>
</reference>
<comment type="caution">
    <text evidence="3">The sequence shown here is derived from an EMBL/GenBank/DDBJ whole genome shotgun (WGS) entry which is preliminary data.</text>
</comment>
<dbReference type="EMBL" id="JANGEW010000001">
    <property type="protein sequence ID" value="MCQ5341724.1"/>
    <property type="molecule type" value="Genomic_DNA"/>
</dbReference>
<protein>
    <submittedName>
        <fullName evidence="3">Uncharacterized protein</fullName>
    </submittedName>
</protein>
<dbReference type="Proteomes" id="UP001206692">
    <property type="component" value="Unassembled WGS sequence"/>
</dbReference>
<dbReference type="RefSeq" id="WP_062412965.1">
    <property type="nucleotide sequence ID" value="NZ_JAJCIO010000001.1"/>
</dbReference>
<feature type="transmembrane region" description="Helical" evidence="2">
    <location>
        <begin position="6"/>
        <end position="23"/>
    </location>
</feature>
<organism evidence="3 4">
    <name type="scientific">Megasphaera massiliensis</name>
    <dbReference type="NCBI Taxonomy" id="1232428"/>
    <lineage>
        <taxon>Bacteria</taxon>
        <taxon>Bacillati</taxon>
        <taxon>Bacillota</taxon>
        <taxon>Negativicutes</taxon>
        <taxon>Veillonellales</taxon>
        <taxon>Veillonellaceae</taxon>
        <taxon>Megasphaera</taxon>
    </lineage>
</organism>
<evidence type="ECO:0000313" key="3">
    <source>
        <dbReference type="EMBL" id="MCQ5341724.1"/>
    </source>
</evidence>
<keyword evidence="2" id="KW-1133">Transmembrane helix</keyword>
<sequence length="158" mass="17631">MLEILFAAIGVLIIIILVLSRYYDTRFRALERKMEDMTAFQQSVKDLSEAVYDLKTAEKKETKTQPAPETKDTANPIVPVGQRQPAVVEARPLATVPESREASDSDELPDDVVAVIMAAVAAYGYSPAAIRSIRLSHRGYKRHRENWAMAARLGGMKR</sequence>
<gene>
    <name evidence="3" type="ORF">NE675_01555</name>
</gene>